<evidence type="ECO:0000313" key="4">
    <source>
        <dbReference type="EMBL" id="BAD80656.1"/>
    </source>
</evidence>
<accession>A0A0H3K5C8</accession>
<organism evidence="4 5">
    <name type="scientific">Synechococcus sp. (strain ATCC 27144 / PCC 6301 / SAUG 1402/1)</name>
    <name type="common">Anacystis nidulans</name>
    <dbReference type="NCBI Taxonomy" id="269084"/>
    <lineage>
        <taxon>Bacteria</taxon>
        <taxon>Bacillati</taxon>
        <taxon>Cyanobacteriota</taxon>
        <taxon>Cyanophyceae</taxon>
        <taxon>Synechococcales</taxon>
        <taxon>Synechococcaceae</taxon>
        <taxon>Synechococcus</taxon>
    </lineage>
</organism>
<dbReference type="eggNOG" id="COG0742">
    <property type="taxonomic scope" value="Bacteria"/>
</dbReference>
<evidence type="ECO:0000256" key="1">
    <source>
        <dbReference type="ARBA" id="ARBA00022603"/>
    </source>
</evidence>
<dbReference type="InterPro" id="IPR002052">
    <property type="entry name" value="DNA_methylase_N6_adenine_CS"/>
</dbReference>
<dbReference type="SUPFAM" id="SSF53335">
    <property type="entry name" value="S-adenosyl-L-methionine-dependent methyltransferases"/>
    <property type="match status" value="1"/>
</dbReference>
<dbReference type="Pfam" id="PF03602">
    <property type="entry name" value="Cons_hypoth95"/>
    <property type="match status" value="1"/>
</dbReference>
<evidence type="ECO:0008006" key="6">
    <source>
        <dbReference type="Google" id="ProtNLM"/>
    </source>
</evidence>
<dbReference type="InterPro" id="IPR004398">
    <property type="entry name" value="RNA_MeTrfase_RsmD"/>
</dbReference>
<sequence length="184" mass="20353">MSIRLSGRRSLQTPAGLGTRPTPSRVRNAIFNVWQFAVPDCRWLDLCAGSGAMGGEALLRGASVVWGIEQSAQACRAIAQNWQKLQAPDQEVRLLKGEICRLLASLDAPAFDLIYFDPPYDGDLYEPVLALLAERSLLHEQGEIAVEHRPDRAIALPPNFELKQCRRYGSTAVSLITWAVPQKD</sequence>
<dbReference type="Proteomes" id="UP000001175">
    <property type="component" value="Chromosome"/>
</dbReference>
<evidence type="ECO:0000256" key="2">
    <source>
        <dbReference type="ARBA" id="ARBA00022679"/>
    </source>
</evidence>
<protein>
    <recommendedName>
        <fullName evidence="6">Methyltransferase</fullName>
    </recommendedName>
</protein>
<dbReference type="CDD" id="cd02440">
    <property type="entry name" value="AdoMet_MTases"/>
    <property type="match status" value="1"/>
</dbReference>
<dbReference type="InterPro" id="IPR029063">
    <property type="entry name" value="SAM-dependent_MTases_sf"/>
</dbReference>
<dbReference type="PANTHER" id="PTHR43542">
    <property type="entry name" value="METHYLTRANSFERASE"/>
    <property type="match status" value="1"/>
</dbReference>
<reference evidence="4 5" key="1">
    <citation type="journal article" date="2007" name="Photosyn. Res.">
        <title>Complete nucleotide sequence of the freshwater unicellular cyanobacterium Synechococcus elongatus PCC 6301 chromosome: gene content and organization.</title>
        <authorList>
            <person name="Sugita C."/>
            <person name="Ogata K."/>
            <person name="Shikata M."/>
            <person name="Jikuya H."/>
            <person name="Takano J."/>
            <person name="Furumichi M."/>
            <person name="Kanehisa M."/>
            <person name="Omata T."/>
            <person name="Sugiura M."/>
            <person name="Sugita M."/>
        </authorList>
    </citation>
    <scope>NUCLEOTIDE SEQUENCE [LARGE SCALE GENOMIC DNA]</scope>
    <source>
        <strain evidence="5">ATCC 27144 / PCC 6301 / SAUG 1402/1</strain>
    </source>
</reference>
<dbReference type="GO" id="GO:0008168">
    <property type="term" value="F:methyltransferase activity"/>
    <property type="evidence" value="ECO:0007669"/>
    <property type="project" value="UniProtKB-KW"/>
</dbReference>
<dbReference type="NCBIfam" id="TIGR00095">
    <property type="entry name" value="16S rRNA (guanine(966)-N(2))-methyltransferase RsmD"/>
    <property type="match status" value="1"/>
</dbReference>
<dbReference type="RefSeq" id="WP_011244776.1">
    <property type="nucleotide sequence ID" value="NC_006576.1"/>
</dbReference>
<dbReference type="Gene3D" id="3.40.50.150">
    <property type="entry name" value="Vaccinia Virus protein VP39"/>
    <property type="match status" value="1"/>
</dbReference>
<feature type="region of interest" description="Disordered" evidence="3">
    <location>
        <begin position="1"/>
        <end position="20"/>
    </location>
</feature>
<evidence type="ECO:0000313" key="5">
    <source>
        <dbReference type="Proteomes" id="UP000001175"/>
    </source>
</evidence>
<keyword evidence="2" id="KW-0808">Transferase</keyword>
<dbReference type="PROSITE" id="PS00092">
    <property type="entry name" value="N6_MTASE"/>
    <property type="match status" value="1"/>
</dbReference>
<dbReference type="PANTHER" id="PTHR43542:SF1">
    <property type="entry name" value="METHYLTRANSFERASE"/>
    <property type="match status" value="1"/>
</dbReference>
<dbReference type="EMBL" id="AP008231">
    <property type="protein sequence ID" value="BAD80656.1"/>
    <property type="molecule type" value="Genomic_DNA"/>
</dbReference>
<name>A0A0H3K5C8_SYNP6</name>
<proteinExistence type="predicted"/>
<dbReference type="AlphaFoldDB" id="A0A0H3K5C8"/>
<dbReference type="KEGG" id="syc:syc2466_c"/>
<dbReference type="GO" id="GO:0031167">
    <property type="term" value="P:rRNA methylation"/>
    <property type="evidence" value="ECO:0007669"/>
    <property type="project" value="InterPro"/>
</dbReference>
<keyword evidence="1" id="KW-0489">Methyltransferase</keyword>
<evidence type="ECO:0000256" key="3">
    <source>
        <dbReference type="SAM" id="MobiDB-lite"/>
    </source>
</evidence>
<dbReference type="GeneID" id="72430487"/>
<dbReference type="GO" id="GO:0003676">
    <property type="term" value="F:nucleic acid binding"/>
    <property type="evidence" value="ECO:0007669"/>
    <property type="project" value="InterPro"/>
</dbReference>
<dbReference type="PIRSF" id="PIRSF004553">
    <property type="entry name" value="CHP00095"/>
    <property type="match status" value="1"/>
</dbReference>
<gene>
    <name evidence="4" type="ordered locus">syc2466_c</name>
</gene>